<proteinExistence type="predicted"/>
<comment type="caution">
    <text evidence="1">The sequence shown here is derived from an EMBL/GenBank/DDBJ whole genome shotgun (WGS) entry which is preliminary data.</text>
</comment>
<evidence type="ECO:0000313" key="2">
    <source>
        <dbReference type="Proteomes" id="UP000814128"/>
    </source>
</evidence>
<sequence length="49" mass="5625">DVDGQAGGARHWTDDEKTTLFTWLMGVGQDDHFDALRTKKNTCFREVRV</sequence>
<organism evidence="1 2">
    <name type="scientific">Vararia minispora EC-137</name>
    <dbReference type="NCBI Taxonomy" id="1314806"/>
    <lineage>
        <taxon>Eukaryota</taxon>
        <taxon>Fungi</taxon>
        <taxon>Dikarya</taxon>
        <taxon>Basidiomycota</taxon>
        <taxon>Agaricomycotina</taxon>
        <taxon>Agaricomycetes</taxon>
        <taxon>Russulales</taxon>
        <taxon>Lachnocladiaceae</taxon>
        <taxon>Vararia</taxon>
    </lineage>
</organism>
<gene>
    <name evidence="1" type="ORF">K488DRAFT_43426</name>
</gene>
<evidence type="ECO:0000313" key="1">
    <source>
        <dbReference type="EMBL" id="KAI0035411.1"/>
    </source>
</evidence>
<feature type="non-terminal residue" evidence="1">
    <location>
        <position position="1"/>
    </location>
</feature>
<protein>
    <submittedName>
        <fullName evidence="1">Uncharacterized protein</fullName>
    </submittedName>
</protein>
<reference evidence="1" key="2">
    <citation type="journal article" date="2022" name="New Phytol.">
        <title>Evolutionary transition to the ectomycorrhizal habit in the genomes of a hyperdiverse lineage of mushroom-forming fungi.</title>
        <authorList>
            <person name="Looney B."/>
            <person name="Miyauchi S."/>
            <person name="Morin E."/>
            <person name="Drula E."/>
            <person name="Courty P.E."/>
            <person name="Kohler A."/>
            <person name="Kuo A."/>
            <person name="LaButti K."/>
            <person name="Pangilinan J."/>
            <person name="Lipzen A."/>
            <person name="Riley R."/>
            <person name="Andreopoulos W."/>
            <person name="He G."/>
            <person name="Johnson J."/>
            <person name="Nolan M."/>
            <person name="Tritt A."/>
            <person name="Barry K.W."/>
            <person name="Grigoriev I.V."/>
            <person name="Nagy L.G."/>
            <person name="Hibbett D."/>
            <person name="Henrissat B."/>
            <person name="Matheny P.B."/>
            <person name="Labbe J."/>
            <person name="Martin F.M."/>
        </authorList>
    </citation>
    <scope>NUCLEOTIDE SEQUENCE</scope>
    <source>
        <strain evidence="1">EC-137</strain>
    </source>
</reference>
<dbReference type="EMBL" id="MU273485">
    <property type="protein sequence ID" value="KAI0035411.1"/>
    <property type="molecule type" value="Genomic_DNA"/>
</dbReference>
<name>A0ACB8QU77_9AGAM</name>
<accession>A0ACB8QU77</accession>
<dbReference type="Proteomes" id="UP000814128">
    <property type="component" value="Unassembled WGS sequence"/>
</dbReference>
<keyword evidence="2" id="KW-1185">Reference proteome</keyword>
<reference evidence="1" key="1">
    <citation type="submission" date="2021-02" db="EMBL/GenBank/DDBJ databases">
        <authorList>
            <consortium name="DOE Joint Genome Institute"/>
            <person name="Ahrendt S."/>
            <person name="Looney B.P."/>
            <person name="Miyauchi S."/>
            <person name="Morin E."/>
            <person name="Drula E."/>
            <person name="Courty P.E."/>
            <person name="Chicoki N."/>
            <person name="Fauchery L."/>
            <person name="Kohler A."/>
            <person name="Kuo A."/>
            <person name="Labutti K."/>
            <person name="Pangilinan J."/>
            <person name="Lipzen A."/>
            <person name="Riley R."/>
            <person name="Andreopoulos W."/>
            <person name="He G."/>
            <person name="Johnson J."/>
            <person name="Barry K.W."/>
            <person name="Grigoriev I.V."/>
            <person name="Nagy L."/>
            <person name="Hibbett D."/>
            <person name="Henrissat B."/>
            <person name="Matheny P.B."/>
            <person name="Labbe J."/>
            <person name="Martin F."/>
        </authorList>
    </citation>
    <scope>NUCLEOTIDE SEQUENCE</scope>
    <source>
        <strain evidence="1">EC-137</strain>
    </source>
</reference>